<dbReference type="SUPFAM" id="SSF53335">
    <property type="entry name" value="S-adenosyl-L-methionine-dependent methyltransferases"/>
    <property type="match status" value="1"/>
</dbReference>
<dbReference type="SMART" id="SM00650">
    <property type="entry name" value="rADc"/>
    <property type="match status" value="1"/>
</dbReference>
<reference evidence="10" key="1">
    <citation type="submission" date="2021-03" db="EMBL/GenBank/DDBJ databases">
        <authorList>
            <person name="Li Z."/>
            <person name="Yang C."/>
        </authorList>
    </citation>
    <scope>NUCLEOTIDE SEQUENCE</scope>
    <source>
        <strain evidence="10">Dzin_1.0</strain>
        <tissue evidence="10">Leaf</tissue>
    </source>
</reference>
<feature type="compositionally biased region" description="Polar residues" evidence="8">
    <location>
        <begin position="948"/>
        <end position="969"/>
    </location>
</feature>
<evidence type="ECO:0000256" key="2">
    <source>
        <dbReference type="ARBA" id="ARBA00022603"/>
    </source>
</evidence>
<feature type="region of interest" description="Disordered" evidence="8">
    <location>
        <begin position="519"/>
        <end position="567"/>
    </location>
</feature>
<evidence type="ECO:0000313" key="11">
    <source>
        <dbReference type="Proteomes" id="UP001085076"/>
    </source>
</evidence>
<feature type="compositionally biased region" description="Basic residues" evidence="8">
    <location>
        <begin position="1"/>
        <end position="10"/>
    </location>
</feature>
<feature type="binding site" evidence="7">
    <location>
        <position position="79"/>
    </location>
    <ligand>
        <name>S-adenosyl-L-methionine</name>
        <dbReference type="ChEBI" id="CHEBI:59789"/>
    </ligand>
</feature>
<dbReference type="PANTHER" id="PTHR32010">
    <property type="entry name" value="PHOTOSYSTEM II STABILITY/ASSEMBLY FACTOR HCF136, CHLOROPLASTIC"/>
    <property type="match status" value="1"/>
</dbReference>
<dbReference type="InterPro" id="IPR008507">
    <property type="entry name" value="DUF789"/>
</dbReference>
<keyword evidence="2 7" id="KW-0489">Methyltransferase</keyword>
<accession>A0A9D5C0R7</accession>
<keyword evidence="11" id="KW-1185">Reference proteome</keyword>
<dbReference type="GO" id="GO:0003723">
    <property type="term" value="F:RNA binding"/>
    <property type="evidence" value="ECO:0007669"/>
    <property type="project" value="UniProtKB-UniRule"/>
</dbReference>
<dbReference type="OrthoDB" id="1920576at2759"/>
<evidence type="ECO:0000256" key="1">
    <source>
        <dbReference type="ARBA" id="ARBA00022552"/>
    </source>
</evidence>
<evidence type="ECO:0000259" key="9">
    <source>
        <dbReference type="SMART" id="SM00650"/>
    </source>
</evidence>
<feature type="binding site" evidence="7">
    <location>
        <position position="31"/>
    </location>
    <ligand>
        <name>S-adenosyl-L-methionine</name>
        <dbReference type="ChEBI" id="CHEBI:59789"/>
    </ligand>
</feature>
<feature type="compositionally biased region" description="Polar residues" evidence="8">
    <location>
        <begin position="999"/>
        <end position="1010"/>
    </location>
</feature>
<dbReference type="HAMAP" id="MF_00607">
    <property type="entry name" value="16SrRNA_methyltr_A"/>
    <property type="match status" value="1"/>
</dbReference>
<dbReference type="PROSITE" id="PS01131">
    <property type="entry name" value="RRNA_A_DIMETH"/>
    <property type="match status" value="1"/>
</dbReference>
<organism evidence="10 11">
    <name type="scientific">Dioscorea zingiberensis</name>
    <dbReference type="NCBI Taxonomy" id="325984"/>
    <lineage>
        <taxon>Eukaryota</taxon>
        <taxon>Viridiplantae</taxon>
        <taxon>Streptophyta</taxon>
        <taxon>Embryophyta</taxon>
        <taxon>Tracheophyta</taxon>
        <taxon>Spermatophyta</taxon>
        <taxon>Magnoliopsida</taxon>
        <taxon>Liliopsida</taxon>
        <taxon>Dioscoreales</taxon>
        <taxon>Dioscoreaceae</taxon>
        <taxon>Dioscorea</taxon>
    </lineage>
</organism>
<reference evidence="10" key="2">
    <citation type="journal article" date="2022" name="Hortic Res">
        <title>The genome of Dioscorea zingiberensis sheds light on the biosynthesis, origin and evolution of the medicinally important diosgenin saponins.</title>
        <authorList>
            <person name="Li Y."/>
            <person name="Tan C."/>
            <person name="Li Z."/>
            <person name="Guo J."/>
            <person name="Li S."/>
            <person name="Chen X."/>
            <person name="Wang C."/>
            <person name="Dai X."/>
            <person name="Yang H."/>
            <person name="Song W."/>
            <person name="Hou L."/>
            <person name="Xu J."/>
            <person name="Tong Z."/>
            <person name="Xu A."/>
            <person name="Yuan X."/>
            <person name="Wang W."/>
            <person name="Yang Q."/>
            <person name="Chen L."/>
            <person name="Sun Z."/>
            <person name="Wang K."/>
            <person name="Pan B."/>
            <person name="Chen J."/>
            <person name="Bao Y."/>
            <person name="Liu F."/>
            <person name="Qi X."/>
            <person name="Gang D.R."/>
            <person name="Wen J."/>
            <person name="Li J."/>
        </authorList>
    </citation>
    <scope>NUCLEOTIDE SEQUENCE</scope>
    <source>
        <strain evidence="10">Dzin_1.0</strain>
    </source>
</reference>
<dbReference type="Gene3D" id="3.40.50.150">
    <property type="entry name" value="Vaccinia Virus protein VP39"/>
    <property type="match status" value="1"/>
</dbReference>
<keyword evidence="1" id="KW-0698">rRNA processing</keyword>
<dbReference type="InterPro" id="IPR029063">
    <property type="entry name" value="SAM-dependent_MTases_sf"/>
</dbReference>
<evidence type="ECO:0000256" key="6">
    <source>
        <dbReference type="ARBA" id="ARBA00061109"/>
    </source>
</evidence>
<name>A0A9D5C0R7_9LILI</name>
<evidence type="ECO:0000256" key="5">
    <source>
        <dbReference type="ARBA" id="ARBA00022884"/>
    </source>
</evidence>
<gene>
    <name evidence="10" type="ORF">J5N97_029049</name>
</gene>
<dbReference type="Proteomes" id="UP001085076">
    <property type="component" value="Miscellaneous, Linkage group lg09"/>
</dbReference>
<evidence type="ECO:0000256" key="7">
    <source>
        <dbReference type="PROSITE-ProRule" id="PRU01026"/>
    </source>
</evidence>
<dbReference type="Pfam" id="PF00398">
    <property type="entry name" value="RrnaAD"/>
    <property type="match status" value="1"/>
</dbReference>
<feature type="domain" description="Ribosomal RNA adenine methylase transferase N-terminal" evidence="9">
    <location>
        <begin position="38"/>
        <end position="207"/>
    </location>
</feature>
<dbReference type="PROSITE" id="PS51689">
    <property type="entry name" value="SAM_RNA_A_N6_MT"/>
    <property type="match status" value="1"/>
</dbReference>
<evidence type="ECO:0000256" key="3">
    <source>
        <dbReference type="ARBA" id="ARBA00022679"/>
    </source>
</evidence>
<dbReference type="EMBL" id="JAGGNH010000009">
    <property type="protein sequence ID" value="KAJ0963927.1"/>
    <property type="molecule type" value="Genomic_DNA"/>
</dbReference>
<comment type="caution">
    <text evidence="10">The sequence shown here is derived from an EMBL/GenBank/DDBJ whole genome shotgun (WGS) entry which is preliminary data.</text>
</comment>
<feature type="binding site" evidence="7">
    <location>
        <position position="107"/>
    </location>
    <ligand>
        <name>S-adenosyl-L-methionine</name>
        <dbReference type="ChEBI" id="CHEBI:59789"/>
    </ligand>
</feature>
<keyword evidence="4 7" id="KW-0949">S-adenosyl-L-methionine</keyword>
<dbReference type="GO" id="GO:0000179">
    <property type="term" value="F:rRNA (adenine-N6,N6-)-dimethyltransferase activity"/>
    <property type="evidence" value="ECO:0007669"/>
    <property type="project" value="UniProtKB-UniRule"/>
</dbReference>
<dbReference type="Gene3D" id="1.10.8.480">
    <property type="match status" value="1"/>
</dbReference>
<sequence length="1654" mass="182236">MAGGKARKQREHGTRQHIQGGLPFEKSKGQHILKNPMLVDTIVQKSGIKPTDVVLEIGPGTGNLTKKLLEVAKSVVAIEVDPRMVLELQRRFQGTPYSSRLKVIQGDVLKCDLPYFDICVANIPYQISSPLTFKLLSHTPHFRCAVIMFQREFAMRLVANPGDNLYCRLSVNTQLLARISHLLKVGRNNFRPPPKVDSSVVRIEPRRPLPPVSFKEWDGLVRICFNRKNKTLGSIFRQKRTLSLLEKNYKTLQALQHLQNESTGETVASDDVAILANMVDDLSMDTDSGKDDEDMDIEDVDMAGGEGSGFKEKVLEVLKQGDFLEKRAAKLTQVDFLYLLSLFNKDLLALELLLQFQSPGLAAIYGGSLSNLIGIGRWISTCGGFGEPSAGFSRQTRPKMPCGHGKIINGIENSANGRHHPLSKRSLDHSNYKLSLKEHEVSALVLRNSEQRCIIFTLVTLGLDGPLSFLAPFFLPVQGSDQKYHLQSGAHSDVGGLESSSPPPTLIFHVDLQKERNMSESKGSVQSLLDQNSRPKASGESRKRNKRSKFVRNSSSTVADCLSPENPPGAVCDGSSAVCSDVLLTDVSKVNKPVKKNSRKKGKKKGKHSKRYTHRKASTDVETQCVEGVSGASVSEASGHSSPTCSREHSSETNLSENSFSSGLIEDINMEKDDSEETTTGCINSIKTVMEGRSCDTEMKEYKLPLHRIFADEDFSCTQSSTDEDSILMRRSGVTESPESPLSICDENTSDGHLKEKSSYVVASSISVDQHIAPMTDVSLDGWKSDISENCTDDIEVQAPIKHENALNSSAGGKVTDCRINDTLFQNLNVDICEISSDGSNDIIDAQSGSERVQCSSQACSSNDFLPVVSGKRGRQARKMAKKLNGASEFGGSKAHNWGGKDNNYRVWQKVQKNDAKCLPKKSDENSTLVNFALRRSEARGLLGTPLASEQTNSKKFSSSTGLDETSMPSYLMKAASNVDSSDHPSKSIGGGSVDVTKTKPSSASKQINHSPRKGPHTCRTSITRHTIIPIQQKEGLDSPRQVNQNKLINIGLVSPSNTEIQSLLANSPDEINCQHSEKLQKNQILMDEAKHPEDIGNSVDEITSVSKNNQMDSSLDEDSQISQLLKMRDDLHVTQSEVCSDSSSAKMIGDMQNASSFVSDSKSKKCAKSESGCCQEEYIKKNSSIGPLSQKWVPLGSKDPVVFGDNQDNSSASAVVKIDSVGFTEGDRHTTNFSCPSCVDGESTGVSSVTDHHVTSEAKDKCVSGFNTDLDVIVKAVSDSYKLQTASENFQLVNGSPVAEFERFLHFSSPVFGEVDCIRSCKVCSREQLHCEVLCPHQIPCMSLESLWQWYEKPGSYGLEVKLGAYNNLKRSGHNHYGFRAYFVPYLSAVQLFGQSNSAVCRSKESLEVTETSEIHKSTSPSSLASLPIFSKLLPRPHRDVDTFMSESPFSSKEKFCNQTATSTHFSDGELIFEYFESDQPQQRRPLSEKIKELLRGNKSSNCQIFGDPSHLECRKLHELHPASWYSVAWYPIYRIPDGNLRAAFLTYHSLGHFTHRKTSSKTPGGATSLVSPVVGLQSYNTKGECWFQPKQFKPQVIQTEGADISDPSDILKERLRTLEQTASAMARASVVKGGQRSANRQSDYEFFISRKW</sequence>
<keyword evidence="3 7" id="KW-0808">Transferase</keyword>
<evidence type="ECO:0000313" key="10">
    <source>
        <dbReference type="EMBL" id="KAJ0963927.1"/>
    </source>
</evidence>
<proteinExistence type="inferred from homology"/>
<keyword evidence="5 7" id="KW-0694">RNA-binding</keyword>
<feature type="binding site" evidence="7">
    <location>
        <position position="58"/>
    </location>
    <ligand>
        <name>S-adenosyl-L-methionine</name>
        <dbReference type="ChEBI" id="CHEBI:59789"/>
    </ligand>
</feature>
<dbReference type="CDD" id="cd02440">
    <property type="entry name" value="AdoMet_MTases"/>
    <property type="match status" value="1"/>
</dbReference>
<protein>
    <recommendedName>
        <fullName evidence="9">Ribosomal RNA adenine methylase transferase N-terminal domain-containing protein</fullName>
    </recommendedName>
</protein>
<feature type="compositionally biased region" description="Polar residues" evidence="8">
    <location>
        <begin position="520"/>
        <end position="535"/>
    </location>
</feature>
<feature type="region of interest" description="Disordered" evidence="8">
    <location>
        <begin position="943"/>
        <end position="1020"/>
    </location>
</feature>
<evidence type="ECO:0000256" key="4">
    <source>
        <dbReference type="ARBA" id="ARBA00022691"/>
    </source>
</evidence>
<dbReference type="NCBIfam" id="TIGR00755">
    <property type="entry name" value="ksgA"/>
    <property type="match status" value="1"/>
</dbReference>
<feature type="compositionally biased region" description="Polar residues" evidence="8">
    <location>
        <begin position="652"/>
        <end position="662"/>
    </location>
</feature>
<comment type="similarity">
    <text evidence="6 7">Belongs to the class I-like SAM-binding methyltransferase superfamily. rRNA adenine N(6)-methyltransferase family.</text>
</comment>
<dbReference type="Pfam" id="PF05623">
    <property type="entry name" value="DUF789"/>
    <property type="match status" value="1"/>
</dbReference>
<dbReference type="InterPro" id="IPR020596">
    <property type="entry name" value="rRNA_Ade_Mease_Trfase_CS"/>
</dbReference>
<dbReference type="FunFam" id="3.40.50.150:FF:000007">
    <property type="entry name" value="rRNA adenine N(6)-methyltransferase"/>
    <property type="match status" value="1"/>
</dbReference>
<dbReference type="InterPro" id="IPR020598">
    <property type="entry name" value="rRNA_Ade_methylase_Trfase_N"/>
</dbReference>
<dbReference type="InterPro" id="IPR011530">
    <property type="entry name" value="rRNA_adenine_dimethylase"/>
</dbReference>
<feature type="binding site" evidence="7">
    <location>
        <position position="122"/>
    </location>
    <ligand>
        <name>S-adenosyl-L-methionine</name>
        <dbReference type="ChEBI" id="CHEBI:59789"/>
    </ligand>
</feature>
<feature type="region of interest" description="Disordered" evidence="8">
    <location>
        <begin position="1"/>
        <end position="22"/>
    </location>
</feature>
<feature type="compositionally biased region" description="Low complexity" evidence="8">
    <location>
        <begin position="626"/>
        <end position="642"/>
    </location>
</feature>
<feature type="region of interest" description="Disordered" evidence="8">
    <location>
        <begin position="590"/>
        <end position="662"/>
    </location>
</feature>
<dbReference type="PANTHER" id="PTHR32010:SF18">
    <property type="entry name" value="DUF789 FAMILY PROTEIN"/>
    <property type="match status" value="1"/>
</dbReference>
<feature type="compositionally biased region" description="Basic residues" evidence="8">
    <location>
        <begin position="592"/>
        <end position="616"/>
    </location>
</feature>
<evidence type="ECO:0000256" key="8">
    <source>
        <dbReference type="SAM" id="MobiDB-lite"/>
    </source>
</evidence>
<dbReference type="InterPro" id="IPR001737">
    <property type="entry name" value="KsgA/Erm"/>
</dbReference>
<feature type="binding site" evidence="7">
    <location>
        <position position="33"/>
    </location>
    <ligand>
        <name>S-adenosyl-L-methionine</name>
        <dbReference type="ChEBI" id="CHEBI:59789"/>
    </ligand>
</feature>